<comment type="caution">
    <text evidence="3">The sequence shown here is derived from an EMBL/GenBank/DDBJ whole genome shotgun (WGS) entry which is preliminary data.</text>
</comment>
<feature type="region of interest" description="Disordered" evidence="1">
    <location>
        <begin position="1"/>
        <end position="22"/>
    </location>
</feature>
<dbReference type="EMBL" id="CAJNOK010000553">
    <property type="protein sequence ID" value="CAF0761134.1"/>
    <property type="molecule type" value="Genomic_DNA"/>
</dbReference>
<evidence type="ECO:0000313" key="6">
    <source>
        <dbReference type="Proteomes" id="UP000663829"/>
    </source>
</evidence>
<sequence length="189" mass="22720">MLNQDHDPQRQNSRPRFDPRYSYISPSITNCYHRKQLHTQNDSSQQQQQQHINKNEHMLSDFTSYKETAQNNRQDQLIPEHVFSWVNKNFVEKEKALLILNELKNESYECQKSNVFWRFSTTSLHPFGQSIPGMIDQSFEEVRWAFVICQNKDRIHFYEADYTKYWEDAEKRLLQLSQLDQTILDEIVG</sequence>
<dbReference type="Proteomes" id="UP000677228">
    <property type="component" value="Unassembled WGS sequence"/>
</dbReference>
<accession>A0A814E5D5</accession>
<organism evidence="3 6">
    <name type="scientific">Didymodactylos carnosus</name>
    <dbReference type="NCBI Taxonomy" id="1234261"/>
    <lineage>
        <taxon>Eukaryota</taxon>
        <taxon>Metazoa</taxon>
        <taxon>Spiralia</taxon>
        <taxon>Gnathifera</taxon>
        <taxon>Rotifera</taxon>
        <taxon>Eurotatoria</taxon>
        <taxon>Bdelloidea</taxon>
        <taxon>Philodinida</taxon>
        <taxon>Philodinidae</taxon>
        <taxon>Didymodactylos</taxon>
    </lineage>
</organism>
<dbReference type="Proteomes" id="UP000682733">
    <property type="component" value="Unassembled WGS sequence"/>
</dbReference>
<evidence type="ECO:0000313" key="2">
    <source>
        <dbReference type="EMBL" id="CAF0761134.1"/>
    </source>
</evidence>
<dbReference type="EMBL" id="CAJNOQ010002545">
    <property type="protein sequence ID" value="CAF0964529.1"/>
    <property type="molecule type" value="Genomic_DNA"/>
</dbReference>
<evidence type="ECO:0000313" key="4">
    <source>
        <dbReference type="EMBL" id="CAF3540923.1"/>
    </source>
</evidence>
<evidence type="ECO:0000313" key="5">
    <source>
        <dbReference type="EMBL" id="CAF3738294.1"/>
    </source>
</evidence>
<proteinExistence type="predicted"/>
<dbReference type="AlphaFoldDB" id="A0A814E5D5"/>
<dbReference type="EMBL" id="CAJOBC010002545">
    <property type="protein sequence ID" value="CAF3738294.1"/>
    <property type="molecule type" value="Genomic_DNA"/>
</dbReference>
<keyword evidence="6" id="KW-1185">Reference proteome</keyword>
<dbReference type="OrthoDB" id="20729at2759"/>
<gene>
    <name evidence="3" type="ORF">GPM918_LOCUS11907</name>
    <name evidence="2" type="ORF">OVA965_LOCUS2557</name>
    <name evidence="5" type="ORF">SRO942_LOCUS11908</name>
    <name evidence="4" type="ORF">TMI583_LOCUS2557</name>
</gene>
<feature type="compositionally biased region" description="Basic and acidic residues" evidence="1">
    <location>
        <begin position="1"/>
        <end position="19"/>
    </location>
</feature>
<protein>
    <submittedName>
        <fullName evidence="3">Uncharacterized protein</fullName>
    </submittedName>
</protein>
<evidence type="ECO:0000313" key="3">
    <source>
        <dbReference type="EMBL" id="CAF0964529.1"/>
    </source>
</evidence>
<dbReference type="Proteomes" id="UP000681722">
    <property type="component" value="Unassembled WGS sequence"/>
</dbReference>
<dbReference type="Proteomes" id="UP000663829">
    <property type="component" value="Unassembled WGS sequence"/>
</dbReference>
<dbReference type="EMBL" id="CAJOBA010000553">
    <property type="protein sequence ID" value="CAF3540923.1"/>
    <property type="molecule type" value="Genomic_DNA"/>
</dbReference>
<reference evidence="3" key="1">
    <citation type="submission" date="2021-02" db="EMBL/GenBank/DDBJ databases">
        <authorList>
            <person name="Nowell W R."/>
        </authorList>
    </citation>
    <scope>NUCLEOTIDE SEQUENCE</scope>
</reference>
<name>A0A814E5D5_9BILA</name>
<evidence type="ECO:0000256" key="1">
    <source>
        <dbReference type="SAM" id="MobiDB-lite"/>
    </source>
</evidence>